<dbReference type="PANTHER" id="PTHR42951">
    <property type="entry name" value="METALLO-BETA-LACTAMASE DOMAIN-CONTAINING"/>
    <property type="match status" value="1"/>
</dbReference>
<dbReference type="SMART" id="SM00849">
    <property type="entry name" value="Lactamase_B"/>
    <property type="match status" value="1"/>
</dbReference>
<evidence type="ECO:0000313" key="3">
    <source>
        <dbReference type="Proteomes" id="UP001300383"/>
    </source>
</evidence>
<dbReference type="Gene3D" id="3.60.15.10">
    <property type="entry name" value="Ribonuclease Z/Hydroxyacylglutathione hydrolase-like"/>
    <property type="match status" value="1"/>
</dbReference>
<comment type="caution">
    <text evidence="2">The sequence shown here is derived from an EMBL/GenBank/DDBJ whole genome shotgun (WGS) entry which is preliminary data.</text>
</comment>
<dbReference type="Pfam" id="PF00753">
    <property type="entry name" value="Lactamase_B"/>
    <property type="match status" value="1"/>
</dbReference>
<protein>
    <submittedName>
        <fullName evidence="2">MBL fold metallo-hydrolase</fullName>
    </submittedName>
</protein>
<dbReference type="Proteomes" id="UP001300383">
    <property type="component" value="Unassembled WGS sequence"/>
</dbReference>
<evidence type="ECO:0000313" key="2">
    <source>
        <dbReference type="EMBL" id="MDI9241014.1"/>
    </source>
</evidence>
<reference evidence="2 3" key="1">
    <citation type="submission" date="2023-05" db="EMBL/GenBank/DDBJ databases">
        <title>[ruminococcus] sp. nov., isolated from a pig farm feces dump.</title>
        <authorList>
            <person name="Chang Y.-H."/>
        </authorList>
    </citation>
    <scope>NUCLEOTIDE SEQUENCE [LARGE SCALE GENOMIC DNA]</scope>
    <source>
        <strain evidence="2 3">YH-rum2234</strain>
    </source>
</reference>
<name>A0AAP4EW18_9FIRM</name>
<proteinExistence type="predicted"/>
<dbReference type="InterPro" id="IPR050855">
    <property type="entry name" value="NDM-1-like"/>
</dbReference>
<evidence type="ECO:0000259" key="1">
    <source>
        <dbReference type="SMART" id="SM00849"/>
    </source>
</evidence>
<dbReference type="EMBL" id="JASGBQ010000001">
    <property type="protein sequence ID" value="MDI9241014.1"/>
    <property type="molecule type" value="Genomic_DNA"/>
</dbReference>
<dbReference type="RefSeq" id="WP_283229522.1">
    <property type="nucleotide sequence ID" value="NZ_JASGBQ010000001.1"/>
</dbReference>
<dbReference type="InterPro" id="IPR001279">
    <property type="entry name" value="Metallo-B-lactamas"/>
</dbReference>
<dbReference type="AlphaFoldDB" id="A0AAP4EW18"/>
<dbReference type="InterPro" id="IPR036866">
    <property type="entry name" value="RibonucZ/Hydroxyglut_hydro"/>
</dbReference>
<dbReference type="SUPFAM" id="SSF56281">
    <property type="entry name" value="Metallo-hydrolase/oxidoreductase"/>
    <property type="match status" value="1"/>
</dbReference>
<keyword evidence="3" id="KW-1185">Reference proteome</keyword>
<sequence>MELFSCTKISDRVWQIEEDHGVFCTLVRGSELAALIDTGYGNRNLRAFVEAHVSTPYLVINSHGHPDHIGGNHWFDVVYARKDEWDVIEHFEEHEERTCELRDIQVGSSLSLGDVHLEVISLAGHTKGSIGLLLKEEKLLIAGDALNEELWLFNYGALSMRELYETLKETMQVDFSWYLCGHSSRKYPKEKIEAHIRNIENLKVDEGTKADTIGFETYRSSFEDGCGKSELVFTADRLL</sequence>
<feature type="domain" description="Metallo-beta-lactamase" evidence="1">
    <location>
        <begin position="21"/>
        <end position="182"/>
    </location>
</feature>
<gene>
    <name evidence="2" type="ORF">QJ036_00795</name>
</gene>
<accession>A0AAP4EW18</accession>
<dbReference type="PANTHER" id="PTHR42951:SF4">
    <property type="entry name" value="ACYL-COENZYME A THIOESTERASE MBLAC2"/>
    <property type="match status" value="1"/>
</dbReference>
<organism evidence="2 3">
    <name type="scientific">Fusibacillus kribbianus</name>
    <dbReference type="NCBI Taxonomy" id="3044208"/>
    <lineage>
        <taxon>Bacteria</taxon>
        <taxon>Bacillati</taxon>
        <taxon>Bacillota</taxon>
        <taxon>Clostridia</taxon>
        <taxon>Lachnospirales</taxon>
        <taxon>Lachnospiraceae</taxon>
        <taxon>Fusibacillus</taxon>
    </lineage>
</organism>